<evidence type="ECO:0000313" key="2">
    <source>
        <dbReference type="EMBL" id="KAF5360005.1"/>
    </source>
</evidence>
<gene>
    <name evidence="2" type="ORF">D9758_007614</name>
</gene>
<dbReference type="Proteomes" id="UP000559256">
    <property type="component" value="Unassembled WGS sequence"/>
</dbReference>
<protein>
    <submittedName>
        <fullName evidence="2">Uncharacterized protein</fullName>
    </submittedName>
</protein>
<dbReference type="EMBL" id="JAACJM010000045">
    <property type="protein sequence ID" value="KAF5360005.1"/>
    <property type="molecule type" value="Genomic_DNA"/>
</dbReference>
<proteinExistence type="predicted"/>
<keyword evidence="3" id="KW-1185">Reference proteome</keyword>
<keyword evidence="1" id="KW-0175">Coiled coil</keyword>
<reference evidence="2 3" key="1">
    <citation type="journal article" date="2020" name="ISME J.">
        <title>Uncovering the hidden diversity of litter-decomposition mechanisms in mushroom-forming fungi.</title>
        <authorList>
            <person name="Floudas D."/>
            <person name="Bentzer J."/>
            <person name="Ahren D."/>
            <person name="Johansson T."/>
            <person name="Persson P."/>
            <person name="Tunlid A."/>
        </authorList>
    </citation>
    <scope>NUCLEOTIDE SEQUENCE [LARGE SCALE GENOMIC DNA]</scope>
    <source>
        <strain evidence="2 3">CBS 291.85</strain>
    </source>
</reference>
<name>A0A8H5LJN5_9AGAR</name>
<dbReference type="AlphaFoldDB" id="A0A8H5LJN5"/>
<feature type="coiled-coil region" evidence="1">
    <location>
        <begin position="34"/>
        <end position="70"/>
    </location>
</feature>
<evidence type="ECO:0000313" key="3">
    <source>
        <dbReference type="Proteomes" id="UP000559256"/>
    </source>
</evidence>
<sequence>MIGRLREDSSDVFGSVRTVREEKTSDSRSRGANYAEKLMKLWEKEKERKRLEAEEEVNRLAEKLEKEMVLDWVSVSV</sequence>
<accession>A0A8H5LJN5</accession>
<evidence type="ECO:0000256" key="1">
    <source>
        <dbReference type="SAM" id="Coils"/>
    </source>
</evidence>
<comment type="caution">
    <text evidence="2">The sequence shown here is derived from an EMBL/GenBank/DDBJ whole genome shotgun (WGS) entry which is preliminary data.</text>
</comment>
<organism evidence="2 3">
    <name type="scientific">Tetrapyrgos nigripes</name>
    <dbReference type="NCBI Taxonomy" id="182062"/>
    <lineage>
        <taxon>Eukaryota</taxon>
        <taxon>Fungi</taxon>
        <taxon>Dikarya</taxon>
        <taxon>Basidiomycota</taxon>
        <taxon>Agaricomycotina</taxon>
        <taxon>Agaricomycetes</taxon>
        <taxon>Agaricomycetidae</taxon>
        <taxon>Agaricales</taxon>
        <taxon>Marasmiineae</taxon>
        <taxon>Marasmiaceae</taxon>
        <taxon>Tetrapyrgos</taxon>
    </lineage>
</organism>